<dbReference type="InterPro" id="IPR010111">
    <property type="entry name" value="Kynureninase"/>
</dbReference>
<feature type="binding site" evidence="4">
    <location>
        <position position="133"/>
    </location>
    <ligand>
        <name>pyridoxal 5'-phosphate</name>
        <dbReference type="ChEBI" id="CHEBI:597326"/>
    </ligand>
</feature>
<dbReference type="AlphaFoldDB" id="A0A3M7SPF4"/>
<comment type="function">
    <text evidence="4">Catalyzes the cleavage of L-kynurenine (L-Kyn) and L-3-hydroxykynurenine (L-3OHKyn) into anthranilic acid (AA) and 3-hydroxyanthranilic acid (3-OHAA), respectively.</text>
</comment>
<dbReference type="GO" id="GO:0030429">
    <property type="term" value="F:kynureninase activity"/>
    <property type="evidence" value="ECO:0007669"/>
    <property type="project" value="UniProtKB-UniRule"/>
</dbReference>
<dbReference type="EMBL" id="REGN01001038">
    <property type="protein sequence ID" value="RNA37487.1"/>
    <property type="molecule type" value="Genomic_DNA"/>
</dbReference>
<dbReference type="Pfam" id="PF00266">
    <property type="entry name" value="Aminotran_5"/>
    <property type="match status" value="1"/>
</dbReference>
<keyword evidence="7" id="KW-1185">Reference proteome</keyword>
<evidence type="ECO:0000256" key="3">
    <source>
        <dbReference type="ARBA" id="ARBA00022898"/>
    </source>
</evidence>
<comment type="pathway">
    <text evidence="4">Amino-acid degradation; L-kynurenine degradation; L-alanine and anthranilate from L-kynurenine: step 1/1.</text>
</comment>
<dbReference type="UniPathway" id="UPA00253">
    <property type="reaction ID" value="UER00329"/>
</dbReference>
<dbReference type="EC" id="3.7.1.3" evidence="4"/>
<feature type="binding site" evidence="4">
    <location>
        <position position="263"/>
    </location>
    <ligand>
        <name>pyridoxal 5'-phosphate</name>
        <dbReference type="ChEBI" id="CHEBI:597326"/>
    </ligand>
</feature>
<keyword evidence="2 4" id="KW-0378">Hydrolase</keyword>
<feature type="binding site" evidence="4">
    <location>
        <begin position="592"/>
        <end position="595"/>
    </location>
    <ligand>
        <name>pyridoxal 5'-phosphate</name>
        <dbReference type="ChEBI" id="CHEBI:597326"/>
    </ligand>
</feature>
<comment type="catalytic activity">
    <reaction evidence="4">
        <text>3-hydroxy-L-kynurenine + H2O = 3-hydroxyanthranilate + L-alanine + H(+)</text>
        <dbReference type="Rhea" id="RHEA:25143"/>
        <dbReference type="ChEBI" id="CHEBI:15377"/>
        <dbReference type="ChEBI" id="CHEBI:15378"/>
        <dbReference type="ChEBI" id="CHEBI:36559"/>
        <dbReference type="ChEBI" id="CHEBI:57972"/>
        <dbReference type="ChEBI" id="CHEBI:58125"/>
    </reaction>
</comment>
<keyword evidence="3 4" id="KW-0663">Pyridoxal phosphate</keyword>
<organism evidence="6 7">
    <name type="scientific">Brachionus plicatilis</name>
    <name type="common">Marine rotifer</name>
    <name type="synonym">Brachionus muelleri</name>
    <dbReference type="NCBI Taxonomy" id="10195"/>
    <lineage>
        <taxon>Eukaryota</taxon>
        <taxon>Metazoa</taxon>
        <taxon>Spiralia</taxon>
        <taxon>Gnathifera</taxon>
        <taxon>Rotifera</taxon>
        <taxon>Eurotatoria</taxon>
        <taxon>Monogononta</taxon>
        <taxon>Pseudotrocha</taxon>
        <taxon>Ploima</taxon>
        <taxon>Brachionidae</taxon>
        <taxon>Brachionus</taxon>
    </lineage>
</organism>
<feature type="binding site" evidence="4">
    <location>
        <position position="648"/>
    </location>
    <ligand>
        <name>pyridoxal 5'-phosphate</name>
        <dbReference type="ChEBI" id="CHEBI:597326"/>
    </ligand>
</feature>
<keyword evidence="4" id="KW-0963">Cytoplasm</keyword>
<feature type="binding site" evidence="4">
    <location>
        <position position="241"/>
    </location>
    <ligand>
        <name>pyridoxal 5'-phosphate</name>
        <dbReference type="ChEBI" id="CHEBI:597326"/>
    </ligand>
</feature>
<feature type="binding site" evidence="4">
    <location>
        <position position="761"/>
    </location>
    <ligand>
        <name>pyridoxal 5'-phosphate</name>
        <dbReference type="ChEBI" id="CHEBI:597326"/>
    </ligand>
</feature>
<reference evidence="6 7" key="1">
    <citation type="journal article" date="2018" name="Sci. Rep.">
        <title>Genomic signatures of local adaptation to the degree of environmental predictability in rotifers.</title>
        <authorList>
            <person name="Franch-Gras L."/>
            <person name="Hahn C."/>
            <person name="Garcia-Roger E.M."/>
            <person name="Carmona M.J."/>
            <person name="Serra M."/>
            <person name="Gomez A."/>
        </authorList>
    </citation>
    <scope>NUCLEOTIDE SEQUENCE [LARGE SCALE GENOMIC DNA]</scope>
    <source>
        <strain evidence="6">HYR1</strain>
    </source>
</reference>
<comment type="subcellular location">
    <subcellularLocation>
        <location evidence="4">Cytoplasm</location>
    </subcellularLocation>
</comment>
<evidence type="ECO:0000256" key="2">
    <source>
        <dbReference type="ARBA" id="ARBA00022801"/>
    </source>
</evidence>
<dbReference type="OrthoDB" id="5978656at2759"/>
<dbReference type="InterPro" id="IPR000192">
    <property type="entry name" value="Aminotrans_V_dom"/>
</dbReference>
<comment type="similarity">
    <text evidence="4">Belongs to the kynureninase family.</text>
</comment>
<dbReference type="HAMAP" id="MF_01970">
    <property type="entry name" value="Kynureninase"/>
    <property type="match status" value="2"/>
</dbReference>
<dbReference type="InterPro" id="IPR015421">
    <property type="entry name" value="PyrdxlP-dep_Trfase_major"/>
</dbReference>
<dbReference type="GO" id="GO:0097053">
    <property type="term" value="P:L-kynurenine catabolic process"/>
    <property type="evidence" value="ECO:0007669"/>
    <property type="project" value="UniProtKB-UniRule"/>
</dbReference>
<feature type="binding site" evidence="4">
    <location>
        <position position="238"/>
    </location>
    <ligand>
        <name>pyridoxal 5'-phosphate</name>
        <dbReference type="ChEBI" id="CHEBI:597326"/>
    </ligand>
</feature>
<dbReference type="GO" id="GO:0005737">
    <property type="term" value="C:cytoplasm"/>
    <property type="evidence" value="ECO:0007669"/>
    <property type="project" value="UniProtKB-SubCell"/>
</dbReference>
<evidence type="ECO:0000259" key="5">
    <source>
        <dbReference type="Pfam" id="PF00266"/>
    </source>
</evidence>
<feature type="binding site" evidence="4">
    <location>
        <position position="677"/>
    </location>
    <ligand>
        <name>pyridoxal 5'-phosphate</name>
        <dbReference type="ChEBI" id="CHEBI:597326"/>
    </ligand>
</feature>
<feature type="binding site" evidence="4">
    <location>
        <position position="565"/>
    </location>
    <ligand>
        <name>pyridoxal 5'-phosphate</name>
        <dbReference type="ChEBI" id="CHEBI:597326"/>
    </ligand>
</feature>
<feature type="binding site" evidence="4">
    <location>
        <position position="702"/>
    </location>
    <ligand>
        <name>pyridoxal 5'-phosphate</name>
        <dbReference type="ChEBI" id="CHEBI:597326"/>
    </ligand>
</feature>
<dbReference type="GO" id="GO:0034354">
    <property type="term" value="P:'de novo' NAD+ biosynthetic process from L-tryptophan"/>
    <property type="evidence" value="ECO:0007669"/>
    <property type="project" value="UniProtKB-UniRule"/>
</dbReference>
<dbReference type="STRING" id="10195.A0A3M7SPF4"/>
<dbReference type="GO" id="GO:0030170">
    <property type="term" value="F:pyridoxal phosphate binding"/>
    <property type="evidence" value="ECO:0007669"/>
    <property type="project" value="UniProtKB-UniRule"/>
</dbReference>
<dbReference type="NCBIfam" id="TIGR01814">
    <property type="entry name" value="kynureninase"/>
    <property type="match status" value="2"/>
</dbReference>
<sequence>MFNLAHLKNPIDELESISEKYEIDILGENFSFFLDNFMPTFRSKFYYPKKKDLMKTSNDDQECIYLCGHSLGLQPTETKKHVDKIINNWAKLGVTGHFDGEEPWTTMEYKIKPLMADLIGASCDEIALLNSLTISFYQPKNRKTKILLEDKAFPSDYYAIESQIRLNNLDPQDHMICLKPREGEHTLRNEDILDTIENHGDEIALVLFSGIQYFTGQLFKIKEITQAAHKKGCFVGFDLAHAVGNVQLKLHEWNIDFGVWCTYKYLNSGPGGIGGMFLHERNFNISCKKLDGWWGHDLQSRFLMNNKMDYCFGASKYCMSTAPSILLACLEASLKVFKEAGFEKLVRKSIYLTTYMEYLLKKKINNSVFEQITPKIPDERGSHISIKFSMNAQVIFEELQKNGIICDYRSPDVLRFSAVPLYNTFNEMTSLQAHPLEILSNMASEWKLDLYSEEFSHRLDKQNLWPSNRHKFHYPKLKHLPNVDVSLVDNPDGDSVYMCGNSLGLQPKTARDYIDKELDKWAKIGVFGHFEGELPWAECNEPLKPAMARLVGARLDEVDLMNFLSVNLHLLMISFYRPTATRFKILLEEKAFPSDHYIVESQIKLHNLNPESCMVLLKPRENEFTLRTVDILRVLEEQGDNIAVVLLSGVHYFTGQLFEINKITQAAQAKGCKIGWDLAHAVGNVELNLHDWNVDFAAWCTYKYLNSGAGSIGGVFLHQRHFEVSKLKKLDGWWSHRSDTRFQMTNKIEYEMGASAYALSNPSMLLCSCLKASLDIFDEIGIENLRKRSKFLTAYMESLLNKKFDKNNNEFSSIQYITPKNPEERGAQISIRFASNVKKVHQEIEKRGVVRARCPKICTSTFIQHI</sequence>
<feature type="binding site" evidence="4">
    <location>
        <position position="680"/>
    </location>
    <ligand>
        <name>pyridoxal 5'-phosphate</name>
        <dbReference type="ChEBI" id="CHEBI:597326"/>
    </ligand>
</feature>
<dbReference type="SUPFAM" id="SSF53383">
    <property type="entry name" value="PLP-dependent transferases"/>
    <property type="match status" value="2"/>
</dbReference>
<feature type="binding site" evidence="4">
    <location>
        <position position="733"/>
    </location>
    <ligand>
        <name>pyridoxal 5'-phosphate</name>
        <dbReference type="ChEBI" id="CHEBI:597326"/>
    </ligand>
</feature>
<feature type="binding site" evidence="4">
    <location>
        <position position="293"/>
    </location>
    <ligand>
        <name>pyridoxal 5'-phosphate</name>
        <dbReference type="ChEBI" id="CHEBI:597326"/>
    </ligand>
</feature>
<feature type="binding site" evidence="4">
    <location>
        <position position="564"/>
    </location>
    <ligand>
        <name>pyridoxal 5'-phosphate</name>
        <dbReference type="ChEBI" id="CHEBI:597326"/>
    </ligand>
</feature>
<feature type="modified residue" description="N6-(pyridoxal phosphate)lysine" evidence="4">
    <location>
        <position position="264"/>
    </location>
</feature>
<feature type="binding site" evidence="4">
    <location>
        <begin position="153"/>
        <end position="156"/>
    </location>
    <ligand>
        <name>pyridoxal 5'-phosphate</name>
        <dbReference type="ChEBI" id="CHEBI:597326"/>
    </ligand>
</feature>
<accession>A0A3M7SPF4</accession>
<feature type="modified residue" description="N6-(pyridoxal phosphate)lysine" evidence="4">
    <location>
        <position position="703"/>
    </location>
</feature>
<evidence type="ECO:0000313" key="7">
    <source>
        <dbReference type="Proteomes" id="UP000276133"/>
    </source>
</evidence>
<evidence type="ECO:0000313" key="6">
    <source>
        <dbReference type="EMBL" id="RNA37487.1"/>
    </source>
</evidence>
<feature type="binding site" evidence="4">
    <location>
        <position position="209"/>
    </location>
    <ligand>
        <name>pyridoxal 5'-phosphate</name>
        <dbReference type="ChEBI" id="CHEBI:597326"/>
    </ligand>
</feature>
<dbReference type="Gene3D" id="3.40.640.10">
    <property type="entry name" value="Type I PLP-dependent aspartate aminotransferase-like (Major domain)"/>
    <property type="match status" value="2"/>
</dbReference>
<proteinExistence type="inferred from homology"/>
<dbReference type="InterPro" id="IPR015422">
    <property type="entry name" value="PyrdxlP-dep_Trfase_small"/>
</dbReference>
<dbReference type="FunFam" id="3.40.640.10:FF:000031">
    <property type="entry name" value="Kynureninase"/>
    <property type="match status" value="2"/>
</dbReference>
<comment type="caution">
    <text evidence="6">The sequence shown here is derived from an EMBL/GenBank/DDBJ whole genome shotgun (WGS) entry which is preliminary data.</text>
</comment>
<comment type="cofactor">
    <cofactor evidence="4">
        <name>pyridoxal 5'-phosphate</name>
        <dbReference type="ChEBI" id="CHEBI:597326"/>
    </cofactor>
</comment>
<keyword evidence="1 4" id="KW-0662">Pyridine nucleotide biosynthesis</keyword>
<comment type="catalytic activity">
    <reaction evidence="4">
        <text>L-kynurenine + H2O = anthranilate + L-alanine + H(+)</text>
        <dbReference type="Rhea" id="RHEA:16813"/>
        <dbReference type="ChEBI" id="CHEBI:15377"/>
        <dbReference type="ChEBI" id="CHEBI:15378"/>
        <dbReference type="ChEBI" id="CHEBI:16567"/>
        <dbReference type="ChEBI" id="CHEBI:57959"/>
        <dbReference type="ChEBI" id="CHEBI:57972"/>
        <dbReference type="EC" id="3.7.1.3"/>
    </reaction>
</comment>
<feature type="domain" description="Aminotransferase class V" evidence="5">
    <location>
        <begin position="634"/>
        <end position="802"/>
    </location>
</feature>
<dbReference type="Pfam" id="PF22580">
    <property type="entry name" value="KYNU_C"/>
    <property type="match status" value="1"/>
</dbReference>
<dbReference type="GO" id="GO:0019441">
    <property type="term" value="P:L-tryptophan catabolic process to kynurenine"/>
    <property type="evidence" value="ECO:0007669"/>
    <property type="project" value="TreeGrafter"/>
</dbReference>
<dbReference type="GO" id="GO:0019805">
    <property type="term" value="P:quinolinate biosynthetic process"/>
    <property type="evidence" value="ECO:0007669"/>
    <property type="project" value="UniProtKB-UniRule"/>
</dbReference>
<gene>
    <name evidence="4" type="primary">KYNU</name>
    <name evidence="6" type="ORF">BpHYR1_005122</name>
</gene>
<comment type="pathway">
    <text evidence="4">Cofactor biosynthesis; NAD(+) biosynthesis; quinolinate from L-kynurenine: step 2/3.</text>
</comment>
<dbReference type="Gene3D" id="3.90.1150.10">
    <property type="entry name" value="Aspartate Aminotransferase, domain 1"/>
    <property type="match status" value="2"/>
</dbReference>
<dbReference type="UniPathway" id="UPA00334">
    <property type="reaction ID" value="UER00455"/>
</dbReference>
<name>A0A3M7SPF4_BRAPC</name>
<dbReference type="PANTHER" id="PTHR14084">
    <property type="entry name" value="KYNURENINASE"/>
    <property type="match status" value="1"/>
</dbReference>
<dbReference type="GO" id="GO:0043420">
    <property type="term" value="P:anthranilate metabolic process"/>
    <property type="evidence" value="ECO:0007669"/>
    <property type="project" value="UniProtKB-UniRule"/>
</dbReference>
<evidence type="ECO:0000256" key="4">
    <source>
        <dbReference type="HAMAP-Rule" id="MF_03017"/>
    </source>
</evidence>
<feature type="binding site" evidence="4">
    <location>
        <position position="132"/>
    </location>
    <ligand>
        <name>pyridoxal 5'-phosphate</name>
        <dbReference type="ChEBI" id="CHEBI:597326"/>
    </ligand>
</feature>
<protein>
    <recommendedName>
        <fullName evidence="4">Kynureninase</fullName>
        <ecNumber evidence="4">3.7.1.3</ecNumber>
    </recommendedName>
    <alternativeName>
        <fullName evidence="4">L-kynurenine hydrolase</fullName>
    </alternativeName>
</protein>
<dbReference type="Proteomes" id="UP000276133">
    <property type="component" value="Unassembled WGS sequence"/>
</dbReference>
<evidence type="ECO:0000256" key="1">
    <source>
        <dbReference type="ARBA" id="ARBA00022642"/>
    </source>
</evidence>
<dbReference type="InterPro" id="IPR015424">
    <property type="entry name" value="PyrdxlP-dep_Trfase"/>
</dbReference>
<dbReference type="PANTHER" id="PTHR14084:SF0">
    <property type="entry name" value="KYNURENINASE"/>
    <property type="match status" value="1"/>
</dbReference>
<feature type="binding site" evidence="4">
    <location>
        <position position="321"/>
    </location>
    <ligand>
        <name>pyridoxal 5'-phosphate</name>
        <dbReference type="ChEBI" id="CHEBI:597326"/>
    </ligand>
</feature>
<comment type="subunit">
    <text evidence="4">Homodimer.</text>
</comment>